<dbReference type="GeneID" id="89531848"/>
<feature type="region of interest" description="Disordered" evidence="1">
    <location>
        <begin position="1"/>
        <end position="32"/>
    </location>
</feature>
<dbReference type="EMBL" id="SMCX01000044">
    <property type="protein sequence ID" value="TCW18875.1"/>
    <property type="molecule type" value="Genomic_DNA"/>
</dbReference>
<evidence type="ECO:0000313" key="4">
    <source>
        <dbReference type="Proteomes" id="UP000295805"/>
    </source>
</evidence>
<protein>
    <submittedName>
        <fullName evidence="3">Uncharacterized protein (UPF0548 family)</fullName>
    </submittedName>
</protein>
<evidence type="ECO:0000256" key="1">
    <source>
        <dbReference type="SAM" id="MobiDB-lite"/>
    </source>
</evidence>
<dbReference type="RefSeq" id="WP_131886650.1">
    <property type="nucleotide sequence ID" value="NZ_CP143053.1"/>
</dbReference>
<dbReference type="Proteomes" id="UP000295805">
    <property type="component" value="Unassembled WGS sequence"/>
</dbReference>
<reference evidence="3 4" key="1">
    <citation type="submission" date="2019-03" db="EMBL/GenBank/DDBJ databases">
        <title>Root nodule microbial communities of legume samples collected from USA, Mexico and Botswana.</title>
        <authorList>
            <person name="Hirsch A."/>
        </authorList>
    </citation>
    <scope>NUCLEOTIDE SEQUENCE [LARGE SCALE GENOMIC DNA]</scope>
    <source>
        <strain evidence="3 4">55</strain>
    </source>
</reference>
<gene>
    <name evidence="3" type="ORF">EDD19_14411</name>
</gene>
<dbReference type="InterPro" id="IPR018960">
    <property type="entry name" value="DUF1990"/>
</dbReference>
<name>A0A4R3ZN50_9ACTN</name>
<evidence type="ECO:0000313" key="3">
    <source>
        <dbReference type="EMBL" id="TCW18875.1"/>
    </source>
</evidence>
<sequence>MESISGAVPEGDRRQGPPLDPPQASLPGPALGYQRSALPAHGCAPEGWREAVATAGLGQGVAVFDALADDLMSLSAHRRSGLRITPTDRDSSVDVVILDGPMRGPCRLVDRIDESLRQGLVVGTLEGNTAVAEHRCHLDLDPDASAVTATVRTVWRPRTSYVLPGATAREARAYDRMADRLLRALSTPRPGGA</sequence>
<comment type="caution">
    <text evidence="3">The sequence shown here is derived from an EMBL/GenBank/DDBJ whole genome shotgun (WGS) entry which is preliminary data.</text>
</comment>
<accession>A0A4R3ZN50</accession>
<evidence type="ECO:0000259" key="2">
    <source>
        <dbReference type="Pfam" id="PF09348"/>
    </source>
</evidence>
<feature type="domain" description="DUF1990" evidence="2">
    <location>
        <begin position="42"/>
        <end position="182"/>
    </location>
</feature>
<dbReference type="AlphaFoldDB" id="A0A4R3ZN50"/>
<proteinExistence type="predicted"/>
<dbReference type="Pfam" id="PF09348">
    <property type="entry name" value="DUF1990"/>
    <property type="match status" value="1"/>
</dbReference>
<organism evidence="3 4">
    <name type="scientific">Dietzia cinnamea</name>
    <dbReference type="NCBI Taxonomy" id="321318"/>
    <lineage>
        <taxon>Bacteria</taxon>
        <taxon>Bacillati</taxon>
        <taxon>Actinomycetota</taxon>
        <taxon>Actinomycetes</taxon>
        <taxon>Mycobacteriales</taxon>
        <taxon>Dietziaceae</taxon>
        <taxon>Dietzia</taxon>
    </lineage>
</organism>